<evidence type="ECO:0000313" key="2">
    <source>
        <dbReference type="Proteomes" id="UP000439123"/>
    </source>
</evidence>
<gene>
    <name evidence="1" type="ORF">AERO8C_40049</name>
</gene>
<sequence length="30" mass="3708">MFDIRGRKAPFYIKKWRRNDERVAAVQEAR</sequence>
<dbReference type="Proteomes" id="UP000439123">
    <property type="component" value="Unassembled WGS sequence"/>
</dbReference>
<proteinExistence type="predicted"/>
<organism evidence="1 2">
    <name type="scientific">Aeromonas veronii</name>
    <dbReference type="NCBI Taxonomy" id="654"/>
    <lineage>
        <taxon>Bacteria</taxon>
        <taxon>Pseudomonadati</taxon>
        <taxon>Pseudomonadota</taxon>
        <taxon>Gammaproteobacteria</taxon>
        <taxon>Aeromonadales</taxon>
        <taxon>Aeromonadaceae</taxon>
        <taxon>Aeromonas</taxon>
    </lineage>
</organism>
<protein>
    <submittedName>
        <fullName evidence="1">Uncharacterized protein</fullName>
    </submittedName>
</protein>
<reference evidence="1 2" key="1">
    <citation type="submission" date="2019-10" db="EMBL/GenBank/DDBJ databases">
        <authorList>
            <person name="Karimi E."/>
        </authorList>
    </citation>
    <scope>NUCLEOTIDE SEQUENCE [LARGE SCALE GENOMIC DNA]</scope>
    <source>
        <strain evidence="1">Aeromonas sp. 8C</strain>
    </source>
</reference>
<dbReference type="EMBL" id="CABWLC010000017">
    <property type="protein sequence ID" value="VXA86998.1"/>
    <property type="molecule type" value="Genomic_DNA"/>
</dbReference>
<name>A0A653L6B1_AERVE</name>
<evidence type="ECO:0000313" key="1">
    <source>
        <dbReference type="EMBL" id="VXA86998.1"/>
    </source>
</evidence>
<accession>A0A653L6B1</accession>
<dbReference type="AlphaFoldDB" id="A0A653L6B1"/>